<name>A0ABW4XES0_9ACTN</name>
<dbReference type="Proteomes" id="UP001597402">
    <property type="component" value="Unassembled WGS sequence"/>
</dbReference>
<dbReference type="Gene3D" id="3.40.50.9200">
    <property type="entry name" value="Hypothetical protein MTH538"/>
    <property type="match status" value="1"/>
</dbReference>
<dbReference type="EMBL" id="JBHUHP010000019">
    <property type="protein sequence ID" value="MFD2093417.1"/>
    <property type="molecule type" value="Genomic_DNA"/>
</dbReference>
<gene>
    <name evidence="2" type="ORF">ACFSHS_17810</name>
</gene>
<dbReference type="InterPro" id="IPR015032">
    <property type="entry name" value="ThsB__TIR-like_domain"/>
</dbReference>
<sequence length="162" mass="18587">MSRSSFVSFHYQNDHWRVQQILRMGAIDGQEIMPAQKWETVKARGDNAVQHWIDTEMAYKGAVVVLIGSQTASRRWVKYEIQKAWMSRKPLLGIRIHALKDEHQRTATAGSNPFAQFGFSDSRLTYADFVPVFDPPGYDSTQVYASIKNNIESWIASGYRRS</sequence>
<organism evidence="2 3">
    <name type="scientific">Blastococcus deserti</name>
    <dbReference type="NCBI Taxonomy" id="2259033"/>
    <lineage>
        <taxon>Bacteria</taxon>
        <taxon>Bacillati</taxon>
        <taxon>Actinomycetota</taxon>
        <taxon>Actinomycetes</taxon>
        <taxon>Geodermatophilales</taxon>
        <taxon>Geodermatophilaceae</taxon>
        <taxon>Blastococcus</taxon>
    </lineage>
</organism>
<proteinExistence type="predicted"/>
<feature type="domain" description="Thoeris protein ThsB TIR-like" evidence="1">
    <location>
        <begin position="6"/>
        <end position="100"/>
    </location>
</feature>
<dbReference type="RefSeq" id="WP_376878940.1">
    <property type="nucleotide sequence ID" value="NZ_JBHUHP010000019.1"/>
</dbReference>
<accession>A0ABW4XES0</accession>
<dbReference type="SUPFAM" id="SSF52206">
    <property type="entry name" value="Hypothetical protein MTH538"/>
    <property type="match status" value="1"/>
</dbReference>
<comment type="caution">
    <text evidence="2">The sequence shown here is derived from an EMBL/GenBank/DDBJ whole genome shotgun (WGS) entry which is preliminary data.</text>
</comment>
<evidence type="ECO:0000313" key="2">
    <source>
        <dbReference type="EMBL" id="MFD2093417.1"/>
    </source>
</evidence>
<dbReference type="Pfam" id="PF08937">
    <property type="entry name" value="ThsB_TIR"/>
    <property type="match status" value="1"/>
</dbReference>
<evidence type="ECO:0000259" key="1">
    <source>
        <dbReference type="Pfam" id="PF08937"/>
    </source>
</evidence>
<evidence type="ECO:0000313" key="3">
    <source>
        <dbReference type="Proteomes" id="UP001597402"/>
    </source>
</evidence>
<reference evidence="3" key="1">
    <citation type="journal article" date="2019" name="Int. J. Syst. Evol. Microbiol.">
        <title>The Global Catalogue of Microorganisms (GCM) 10K type strain sequencing project: providing services to taxonomists for standard genome sequencing and annotation.</title>
        <authorList>
            <consortium name="The Broad Institute Genomics Platform"/>
            <consortium name="The Broad Institute Genome Sequencing Center for Infectious Disease"/>
            <person name="Wu L."/>
            <person name="Ma J."/>
        </authorList>
    </citation>
    <scope>NUCLEOTIDE SEQUENCE [LARGE SCALE GENOMIC DNA]</scope>
    <source>
        <strain evidence="3">JCM 3338</strain>
    </source>
</reference>
<dbReference type="InterPro" id="IPR036490">
    <property type="entry name" value="ThsB_TIR-like_sf"/>
</dbReference>
<protein>
    <submittedName>
        <fullName evidence="2">TIR domain-containing protein</fullName>
    </submittedName>
</protein>
<keyword evidence="3" id="KW-1185">Reference proteome</keyword>